<dbReference type="RefSeq" id="WP_253668047.1">
    <property type="nucleotide sequence ID" value="NZ_JAMTCP010000003.1"/>
</dbReference>
<sequence length="164" mass="18503">MGTTNDDASADTVLSMPSDHEVVLTRVFQAPRQRVFDAFTQPEHVRHWLLGPQGWRMPVCEIDLRPGGSWRHVWRKDDGTEMEMSGEYREVTPPERIVNTERWGGDWPETVNMAIFTEDAGRTTVTVTIRYPSPQARDAALGTGMKDGAAQSFDRLASYLHTIA</sequence>
<accession>A0ABT1HNJ3</accession>
<organism evidence="3 4">
    <name type="scientific">Streptoalloteichus tenebrarius (strain ATCC 17920 / DSM 40477 / JCM 4838 / CBS 697.72 / NBRC 16177 / NCIMB 11028 / NRRL B-12390 / A12253. 1 / ISP 5477)</name>
    <name type="common">Streptomyces tenebrarius</name>
    <dbReference type="NCBI Taxonomy" id="1933"/>
    <lineage>
        <taxon>Bacteria</taxon>
        <taxon>Bacillati</taxon>
        <taxon>Actinomycetota</taxon>
        <taxon>Actinomycetes</taxon>
        <taxon>Pseudonocardiales</taxon>
        <taxon>Pseudonocardiaceae</taxon>
        <taxon>Streptoalloteichus</taxon>
    </lineage>
</organism>
<evidence type="ECO:0000256" key="1">
    <source>
        <dbReference type="ARBA" id="ARBA00006817"/>
    </source>
</evidence>
<dbReference type="Gene3D" id="3.30.530.20">
    <property type="match status" value="1"/>
</dbReference>
<dbReference type="InterPro" id="IPR023393">
    <property type="entry name" value="START-like_dom_sf"/>
</dbReference>
<keyword evidence="4" id="KW-1185">Reference proteome</keyword>
<comment type="similarity">
    <text evidence="1">Belongs to the AHA1 family.</text>
</comment>
<evidence type="ECO:0000313" key="3">
    <source>
        <dbReference type="EMBL" id="MCP2257068.1"/>
    </source>
</evidence>
<dbReference type="Pfam" id="PF08327">
    <property type="entry name" value="AHSA1"/>
    <property type="match status" value="1"/>
</dbReference>
<dbReference type="SUPFAM" id="SSF55961">
    <property type="entry name" value="Bet v1-like"/>
    <property type="match status" value="1"/>
</dbReference>
<gene>
    <name evidence="3" type="ORF">LX15_000753</name>
</gene>
<dbReference type="EMBL" id="JAMTCP010000003">
    <property type="protein sequence ID" value="MCP2257068.1"/>
    <property type="molecule type" value="Genomic_DNA"/>
</dbReference>
<dbReference type="InterPro" id="IPR013538">
    <property type="entry name" value="ASHA1/2-like_C"/>
</dbReference>
<dbReference type="CDD" id="cd07826">
    <property type="entry name" value="SRPBCC_CalC_Aha1-like_9"/>
    <property type="match status" value="1"/>
</dbReference>
<evidence type="ECO:0000313" key="4">
    <source>
        <dbReference type="Proteomes" id="UP001205311"/>
    </source>
</evidence>
<feature type="domain" description="Activator of Hsp90 ATPase homologue 1/2-like C-terminal" evidence="2">
    <location>
        <begin position="30"/>
        <end position="160"/>
    </location>
</feature>
<reference evidence="3 4" key="1">
    <citation type="submission" date="2022-06" db="EMBL/GenBank/DDBJ databases">
        <title>Genomic Encyclopedia of Archaeal and Bacterial Type Strains, Phase II (KMG-II): from individual species to whole genera.</title>
        <authorList>
            <person name="Goeker M."/>
        </authorList>
    </citation>
    <scope>NUCLEOTIDE SEQUENCE [LARGE SCALE GENOMIC DNA]</scope>
    <source>
        <strain evidence="3 4">DSM 40477</strain>
    </source>
</reference>
<dbReference type="Proteomes" id="UP001205311">
    <property type="component" value="Unassembled WGS sequence"/>
</dbReference>
<proteinExistence type="inferred from homology"/>
<evidence type="ECO:0000259" key="2">
    <source>
        <dbReference type="Pfam" id="PF08327"/>
    </source>
</evidence>
<comment type="caution">
    <text evidence="3">The sequence shown here is derived from an EMBL/GenBank/DDBJ whole genome shotgun (WGS) entry which is preliminary data.</text>
</comment>
<protein>
    <submittedName>
        <fullName evidence="3">Conserved protein YndB, AHSA1/START domain</fullName>
    </submittedName>
</protein>
<name>A0ABT1HNJ3_STRSD</name>